<sequence>MPITLEVADKLIANGLQGISKQELSNILNSISYYRLRGYIYPYFHSYKNNKTIKNNITWETIWNDYNFDTELKGLLFQEIGKIKIALKTVLINVFSLKYGQTWYINSELYYDSTHYENDKNELFHHWDRSSEKFKQHFKNKYQGNPPSWMIFKTSSFGNGSKIFENIKNCYTKQLMTEYFGFRKNSEKVLIS</sequence>
<keyword evidence="2" id="KW-1185">Reference proteome</keyword>
<proteinExistence type="predicted"/>
<dbReference type="eggNOG" id="COG4823">
    <property type="taxonomic scope" value="Bacteria"/>
</dbReference>
<organism evidence="1 2">
    <name type="scientific">Mucispirillum schaedleri ASF457</name>
    <dbReference type="NCBI Taxonomy" id="1379858"/>
    <lineage>
        <taxon>Bacteria</taxon>
        <taxon>Pseudomonadati</taxon>
        <taxon>Deferribacterota</taxon>
        <taxon>Deferribacteres</taxon>
        <taxon>Deferribacterales</taxon>
        <taxon>Mucispirillaceae</taxon>
        <taxon>Mucispirillum</taxon>
    </lineage>
</organism>
<gene>
    <name evidence="1" type="ORF">N508_000043</name>
</gene>
<dbReference type="EMBL" id="CP097562">
    <property type="protein sequence ID" value="USF22990.1"/>
    <property type="molecule type" value="Genomic_DNA"/>
</dbReference>
<dbReference type="KEGG" id="msch:N508_000043"/>
<reference evidence="1" key="3">
    <citation type="submission" date="2022-06" db="EMBL/GenBank/DDBJ databases">
        <title>Resources to Facilitate Use of the Altered Schaedler Flora (ASF) Mouse Model to Study Microbiome Function.</title>
        <authorList>
            <person name="Proctor A."/>
            <person name="Parvinroo S."/>
            <person name="Richie T."/>
            <person name="Jia X."/>
            <person name="Lee S.T.M."/>
            <person name="Karp P.D."/>
            <person name="Paley S."/>
            <person name="Kostic A.D."/>
            <person name="Pierre J.F."/>
            <person name="Wannemuehler M.J."/>
            <person name="Phillips G.J."/>
        </authorList>
    </citation>
    <scope>NUCLEOTIDE SEQUENCE</scope>
    <source>
        <strain evidence="1">ASF457</strain>
    </source>
</reference>
<dbReference type="InterPro" id="IPR011664">
    <property type="entry name" value="Abi_system_AbiD/AbiF-like"/>
</dbReference>
<evidence type="ECO:0000313" key="1">
    <source>
        <dbReference type="EMBL" id="USF22990.1"/>
    </source>
</evidence>
<dbReference type="OrthoDB" id="5363652at2"/>
<reference evidence="1" key="1">
    <citation type="journal article" date="2014" name="Genome Announc.">
        <title>Draft genome sequences of the altered schaedler flora, a defined bacterial community from gnotobiotic mice.</title>
        <authorList>
            <person name="Wannemuehler M.J."/>
            <person name="Overstreet A.M."/>
            <person name="Ward D.V."/>
            <person name="Phillips G.J."/>
        </authorList>
    </citation>
    <scope>NUCLEOTIDE SEQUENCE</scope>
    <source>
        <strain evidence="1">ASF457</strain>
    </source>
</reference>
<dbReference type="Pfam" id="PF07751">
    <property type="entry name" value="Abi_2"/>
    <property type="match status" value="1"/>
</dbReference>
<evidence type="ECO:0000313" key="2">
    <source>
        <dbReference type="Proteomes" id="UP000017429"/>
    </source>
</evidence>
<reference evidence="1" key="2">
    <citation type="submission" date="2022-05" db="EMBL/GenBank/DDBJ databases">
        <authorList>
            <person name="Proctor A.L."/>
            <person name="Phillips G.J."/>
            <person name="Wannemuehler M.J."/>
        </authorList>
    </citation>
    <scope>NUCLEOTIDE SEQUENCE</scope>
    <source>
        <strain evidence="1">ASF457</strain>
    </source>
</reference>
<name>V2Q9G5_9BACT</name>
<dbReference type="Proteomes" id="UP000017429">
    <property type="component" value="Chromosome"/>
</dbReference>
<protein>
    <submittedName>
        <fullName evidence="1">Uncharacterized protein</fullName>
    </submittedName>
</protein>
<dbReference type="RefSeq" id="WP_023276763.1">
    <property type="nucleotide sequence ID" value="NZ_CP097562.1"/>
</dbReference>
<dbReference type="AlphaFoldDB" id="V2Q9G5"/>
<accession>V2Q9G5</accession>